<proteinExistence type="predicted"/>
<dbReference type="Proteomes" id="UP000887565">
    <property type="component" value="Unplaced"/>
</dbReference>
<dbReference type="AlphaFoldDB" id="A0A915KHW2"/>
<protein>
    <submittedName>
        <fullName evidence="2">Uncharacterized protein</fullName>
    </submittedName>
</protein>
<dbReference type="WBParaSite" id="nRc.2.0.1.t38424-RA">
    <property type="protein sequence ID" value="nRc.2.0.1.t38424-RA"/>
    <property type="gene ID" value="nRc.2.0.1.g38424"/>
</dbReference>
<sequence length="68" mass="7803">MAASSSALLEQNLINAGQIIHEHVDAEIERLNNLDDKDLERLRQARLEEMKKRNALKQDANKKTAVHR</sequence>
<name>A0A915KHW2_ROMCU</name>
<evidence type="ECO:0000313" key="1">
    <source>
        <dbReference type="Proteomes" id="UP000887565"/>
    </source>
</evidence>
<organism evidence="1 2">
    <name type="scientific">Romanomermis culicivorax</name>
    <name type="common">Nematode worm</name>
    <dbReference type="NCBI Taxonomy" id="13658"/>
    <lineage>
        <taxon>Eukaryota</taxon>
        <taxon>Metazoa</taxon>
        <taxon>Ecdysozoa</taxon>
        <taxon>Nematoda</taxon>
        <taxon>Enoplea</taxon>
        <taxon>Dorylaimia</taxon>
        <taxon>Mermithida</taxon>
        <taxon>Mermithoidea</taxon>
        <taxon>Mermithidae</taxon>
        <taxon>Romanomermis</taxon>
    </lineage>
</organism>
<reference evidence="2" key="1">
    <citation type="submission" date="2022-11" db="UniProtKB">
        <authorList>
            <consortium name="WormBaseParasite"/>
        </authorList>
    </citation>
    <scope>IDENTIFICATION</scope>
</reference>
<accession>A0A915KHW2</accession>
<evidence type="ECO:0000313" key="2">
    <source>
        <dbReference type="WBParaSite" id="nRc.2.0.1.t38424-RA"/>
    </source>
</evidence>
<keyword evidence="1" id="KW-1185">Reference proteome</keyword>